<dbReference type="Pfam" id="PF00561">
    <property type="entry name" value="Abhydrolase_1"/>
    <property type="match status" value="1"/>
</dbReference>
<gene>
    <name evidence="2" type="ORF">BUE93_02285</name>
</gene>
<accession>A0A2S9X9E5</accession>
<dbReference type="Proteomes" id="UP000239469">
    <property type="component" value="Unassembled WGS sequence"/>
</dbReference>
<evidence type="ECO:0000259" key="1">
    <source>
        <dbReference type="Pfam" id="PF00561"/>
    </source>
</evidence>
<reference evidence="2 3" key="1">
    <citation type="submission" date="2017-01" db="EMBL/GenBank/DDBJ databases">
        <title>New insights into the genetic diversity of Chromobacterium isolated from tropical freshwater lake.</title>
        <authorList>
            <person name="Santos A.B."/>
            <person name="Nascimento A.M."/>
            <person name="Da Silva P.C."/>
        </authorList>
    </citation>
    <scope>NUCLEOTIDE SEQUENCE [LARGE SCALE GENOMIC DNA]</scope>
    <source>
        <strain evidence="2 3">56AF</strain>
    </source>
</reference>
<dbReference type="GO" id="GO:0047372">
    <property type="term" value="F:monoacylglycerol lipase activity"/>
    <property type="evidence" value="ECO:0007669"/>
    <property type="project" value="TreeGrafter"/>
</dbReference>
<sequence length="257" mass="28464">MPFTHHNGAYLTVDDARIYYEESGDPAGQPLLFLHGGLGCLSDCNALLKRLPSRLRLIGMDLRGHGRSTLGSAELSYLRHQTDVEALCEHLDLRDVIILGFSDGGIAAFKLAAARRPRISHVIAAGAHWRLQADAPARDRFARIDSSTWRQRFPDAVAHYEQVNPEPDFNRLVRAVKHLWLDASGQDYPNASISQIAIPMLLIRGDSDFLLERDEMAQFQARVKHARLLNLPSAGHDVLNEAAEASASAIRAFLEAS</sequence>
<dbReference type="InterPro" id="IPR050266">
    <property type="entry name" value="AB_hydrolase_sf"/>
</dbReference>
<dbReference type="GO" id="GO:0046464">
    <property type="term" value="P:acylglycerol catabolic process"/>
    <property type="evidence" value="ECO:0007669"/>
    <property type="project" value="TreeGrafter"/>
</dbReference>
<comment type="caution">
    <text evidence="2">The sequence shown here is derived from an EMBL/GenBank/DDBJ whole genome shotgun (WGS) entry which is preliminary data.</text>
</comment>
<dbReference type="EMBL" id="MTBD01000004">
    <property type="protein sequence ID" value="PRP72286.1"/>
    <property type="molecule type" value="Genomic_DNA"/>
</dbReference>
<dbReference type="GO" id="GO:0016020">
    <property type="term" value="C:membrane"/>
    <property type="evidence" value="ECO:0007669"/>
    <property type="project" value="TreeGrafter"/>
</dbReference>
<dbReference type="InterPro" id="IPR029058">
    <property type="entry name" value="AB_hydrolase_fold"/>
</dbReference>
<dbReference type="PANTHER" id="PTHR43798">
    <property type="entry name" value="MONOACYLGLYCEROL LIPASE"/>
    <property type="match status" value="1"/>
</dbReference>
<name>A0A2S9X9E5_9NEIS</name>
<proteinExistence type="predicted"/>
<dbReference type="AlphaFoldDB" id="A0A2S9X9E5"/>
<dbReference type="OrthoDB" id="9780765at2"/>
<evidence type="ECO:0000313" key="2">
    <source>
        <dbReference type="EMBL" id="PRP72286.1"/>
    </source>
</evidence>
<dbReference type="RefSeq" id="WP_106075675.1">
    <property type="nucleotide sequence ID" value="NZ_MTBD01000004.1"/>
</dbReference>
<dbReference type="SUPFAM" id="SSF53474">
    <property type="entry name" value="alpha/beta-Hydrolases"/>
    <property type="match status" value="1"/>
</dbReference>
<dbReference type="PANTHER" id="PTHR43798:SF33">
    <property type="entry name" value="HYDROLASE, PUTATIVE (AFU_ORTHOLOGUE AFUA_2G14860)-RELATED"/>
    <property type="match status" value="1"/>
</dbReference>
<organism evidence="2 3">
    <name type="scientific">Chromobacterium amazonense</name>
    <dbReference type="NCBI Taxonomy" id="1382803"/>
    <lineage>
        <taxon>Bacteria</taxon>
        <taxon>Pseudomonadati</taxon>
        <taxon>Pseudomonadota</taxon>
        <taxon>Betaproteobacteria</taxon>
        <taxon>Neisseriales</taxon>
        <taxon>Chromobacteriaceae</taxon>
        <taxon>Chromobacterium</taxon>
    </lineage>
</organism>
<protein>
    <recommendedName>
        <fullName evidence="1">AB hydrolase-1 domain-containing protein</fullName>
    </recommendedName>
</protein>
<dbReference type="Gene3D" id="3.40.50.1820">
    <property type="entry name" value="alpha/beta hydrolase"/>
    <property type="match status" value="1"/>
</dbReference>
<dbReference type="InterPro" id="IPR000073">
    <property type="entry name" value="AB_hydrolase_1"/>
</dbReference>
<feature type="domain" description="AB hydrolase-1" evidence="1">
    <location>
        <begin position="30"/>
        <end position="158"/>
    </location>
</feature>
<evidence type="ECO:0000313" key="3">
    <source>
        <dbReference type="Proteomes" id="UP000239469"/>
    </source>
</evidence>